<comment type="caution">
    <text evidence="2">The sequence shown here is derived from an EMBL/GenBank/DDBJ whole genome shotgun (WGS) entry which is preliminary data.</text>
</comment>
<organism evidence="2 3">
    <name type="scientific">Clonostachys solani</name>
    <dbReference type="NCBI Taxonomy" id="160281"/>
    <lineage>
        <taxon>Eukaryota</taxon>
        <taxon>Fungi</taxon>
        <taxon>Dikarya</taxon>
        <taxon>Ascomycota</taxon>
        <taxon>Pezizomycotina</taxon>
        <taxon>Sordariomycetes</taxon>
        <taxon>Hypocreomycetidae</taxon>
        <taxon>Hypocreales</taxon>
        <taxon>Bionectriaceae</taxon>
        <taxon>Clonostachys</taxon>
    </lineage>
</organism>
<feature type="compositionally biased region" description="Low complexity" evidence="1">
    <location>
        <begin position="30"/>
        <end position="42"/>
    </location>
</feature>
<dbReference type="EMBL" id="CABFOC020000045">
    <property type="protein sequence ID" value="CAH0053038.1"/>
    <property type="molecule type" value="Genomic_DNA"/>
</dbReference>
<name>A0A9N9ZCS2_9HYPO</name>
<proteinExistence type="predicted"/>
<dbReference type="AlphaFoldDB" id="A0A9N9ZCS2"/>
<accession>A0A9N9ZCS2</accession>
<feature type="region of interest" description="Disordered" evidence="1">
    <location>
        <begin position="22"/>
        <end position="42"/>
    </location>
</feature>
<protein>
    <submittedName>
        <fullName evidence="2">Uncharacterized protein</fullName>
    </submittedName>
</protein>
<dbReference type="Proteomes" id="UP000775872">
    <property type="component" value="Unassembled WGS sequence"/>
</dbReference>
<evidence type="ECO:0000313" key="3">
    <source>
        <dbReference type="Proteomes" id="UP000775872"/>
    </source>
</evidence>
<reference evidence="2" key="1">
    <citation type="submission" date="2021-10" db="EMBL/GenBank/DDBJ databases">
        <authorList>
            <person name="Piombo E."/>
        </authorList>
    </citation>
    <scope>NUCLEOTIDE SEQUENCE</scope>
</reference>
<sequence>MTKLAATAAPTEMPAICALVREGEPPPAPASSDVPVPVGGTAAPVDDVVETELVSVDEAVEEAWVVEVSEDVAEDEPETELELELDSEDVDEVFPELRPEDDQLVGDGFVSVIKVVGKV</sequence>
<evidence type="ECO:0000313" key="2">
    <source>
        <dbReference type="EMBL" id="CAH0053038.1"/>
    </source>
</evidence>
<gene>
    <name evidence="2" type="ORF">CSOL1703_00004906</name>
</gene>
<evidence type="ECO:0000256" key="1">
    <source>
        <dbReference type="SAM" id="MobiDB-lite"/>
    </source>
</evidence>
<keyword evidence="3" id="KW-1185">Reference proteome</keyword>